<keyword evidence="2" id="KW-0472">Membrane</keyword>
<feature type="transmembrane region" description="Helical" evidence="2">
    <location>
        <begin position="77"/>
        <end position="99"/>
    </location>
</feature>
<feature type="transmembrane region" description="Helical" evidence="2">
    <location>
        <begin position="259"/>
        <end position="281"/>
    </location>
</feature>
<name>A0AAN7TUC3_9MYCE</name>
<accession>A0AAN7TUC3</accession>
<evidence type="ECO:0000256" key="2">
    <source>
        <dbReference type="SAM" id="Phobius"/>
    </source>
</evidence>
<dbReference type="Proteomes" id="UP001344447">
    <property type="component" value="Unassembled WGS sequence"/>
</dbReference>
<feature type="transmembrane region" description="Helical" evidence="2">
    <location>
        <begin position="180"/>
        <end position="200"/>
    </location>
</feature>
<feature type="compositionally biased region" description="Low complexity" evidence="1">
    <location>
        <begin position="299"/>
        <end position="311"/>
    </location>
</feature>
<feature type="transmembrane region" description="Helical" evidence="2">
    <location>
        <begin position="105"/>
        <end position="130"/>
    </location>
</feature>
<gene>
    <name evidence="3" type="ORF">RB653_006711</name>
</gene>
<dbReference type="EMBL" id="JAVFKY010000005">
    <property type="protein sequence ID" value="KAK5575578.1"/>
    <property type="molecule type" value="Genomic_DNA"/>
</dbReference>
<feature type="compositionally biased region" description="Polar residues" evidence="1">
    <location>
        <begin position="288"/>
        <end position="298"/>
    </location>
</feature>
<feature type="transmembrane region" description="Helical" evidence="2">
    <location>
        <begin position="225"/>
        <end position="247"/>
    </location>
</feature>
<evidence type="ECO:0000313" key="3">
    <source>
        <dbReference type="EMBL" id="KAK5575578.1"/>
    </source>
</evidence>
<reference evidence="3 4" key="1">
    <citation type="submission" date="2023-11" db="EMBL/GenBank/DDBJ databases">
        <title>Dfirmibasis_genome.</title>
        <authorList>
            <person name="Edelbroek B."/>
            <person name="Kjellin J."/>
            <person name="Jerlstrom-Hultqvist J."/>
            <person name="Soderbom F."/>
        </authorList>
    </citation>
    <scope>NUCLEOTIDE SEQUENCE [LARGE SCALE GENOMIC DNA]</scope>
    <source>
        <strain evidence="3 4">TNS-C-14</strain>
    </source>
</reference>
<feature type="transmembrane region" description="Helical" evidence="2">
    <location>
        <begin position="43"/>
        <end position="65"/>
    </location>
</feature>
<keyword evidence="2" id="KW-1133">Transmembrane helix</keyword>
<protein>
    <submittedName>
        <fullName evidence="3">Uncharacterized protein</fullName>
    </submittedName>
</protein>
<feature type="region of interest" description="Disordered" evidence="1">
    <location>
        <begin position="288"/>
        <end position="322"/>
    </location>
</feature>
<feature type="transmembrane region" description="Helical" evidence="2">
    <location>
        <begin position="151"/>
        <end position="174"/>
    </location>
</feature>
<proteinExistence type="predicted"/>
<evidence type="ECO:0000313" key="4">
    <source>
        <dbReference type="Proteomes" id="UP001344447"/>
    </source>
</evidence>
<keyword evidence="2" id="KW-0812">Transmembrane</keyword>
<keyword evidence="4" id="KW-1185">Reference proteome</keyword>
<organism evidence="3 4">
    <name type="scientific">Dictyostelium firmibasis</name>
    <dbReference type="NCBI Taxonomy" id="79012"/>
    <lineage>
        <taxon>Eukaryota</taxon>
        <taxon>Amoebozoa</taxon>
        <taxon>Evosea</taxon>
        <taxon>Eumycetozoa</taxon>
        <taxon>Dictyostelia</taxon>
        <taxon>Dictyosteliales</taxon>
        <taxon>Dictyosteliaceae</taxon>
        <taxon>Dictyostelium</taxon>
    </lineage>
</organism>
<dbReference type="AlphaFoldDB" id="A0AAN7TUC3"/>
<evidence type="ECO:0000256" key="1">
    <source>
        <dbReference type="SAM" id="MobiDB-lite"/>
    </source>
</evidence>
<sequence>MYYINNSTVTTTPTVTPYDSKRCYCDPVFLLEEGEKCNPEGCLTLSIIFLILYLIPIVICITRFYEMRNRKDSAWSIVSLVFLFVTCFVRIIRSIFLIVQFDNYIIMGLTFVLPLGILICSYFNTLYVWVKIIHHINFSKMVSRVFPFLGKVLIGSQIVLMVLLITTCVVGWSFYATNTILLVFLIYGGVGCIVFVKMIWQEYRDLSDKDCGVFSQTSHERIQKVLKLSSTAIVITILTVGMVIWSFKLEGKLPMSQILAYNFIGRFIEIIWIGVMLLVLAPKLQSWGQNSSSKTNRNSNLDDLSDSSIDIESNDDSSKEKDLTCNNINNNLNINNSNIISGSTPNVNNNSNQTLEVSENLNNKDDLIGGADV</sequence>
<comment type="caution">
    <text evidence="3">The sequence shown here is derived from an EMBL/GenBank/DDBJ whole genome shotgun (WGS) entry which is preliminary data.</text>
</comment>